<keyword evidence="5 6" id="KW-0472">Membrane</keyword>
<organism evidence="7 8">
    <name type="scientific">Salipaludibacillus neizhouensis</name>
    <dbReference type="NCBI Taxonomy" id="885475"/>
    <lineage>
        <taxon>Bacteria</taxon>
        <taxon>Bacillati</taxon>
        <taxon>Bacillota</taxon>
        <taxon>Bacilli</taxon>
        <taxon>Bacillales</taxon>
        <taxon>Bacillaceae</taxon>
    </lineage>
</organism>
<evidence type="ECO:0000313" key="7">
    <source>
        <dbReference type="EMBL" id="RKL68518.1"/>
    </source>
</evidence>
<dbReference type="EMBL" id="PDOE01000001">
    <property type="protein sequence ID" value="RKL68518.1"/>
    <property type="molecule type" value="Genomic_DNA"/>
</dbReference>
<comment type="subcellular location">
    <subcellularLocation>
        <location evidence="1">Endomembrane system</location>
    </subcellularLocation>
</comment>
<name>A0A3A9KAB9_9BACI</name>
<dbReference type="PANTHER" id="PTHR35791">
    <property type="entry name" value="UPF0754 MEMBRANE PROTEIN YHEB"/>
    <property type="match status" value="1"/>
</dbReference>
<evidence type="ECO:0000256" key="4">
    <source>
        <dbReference type="ARBA" id="ARBA00022989"/>
    </source>
</evidence>
<dbReference type="Proteomes" id="UP000281498">
    <property type="component" value="Unassembled WGS sequence"/>
</dbReference>
<keyword evidence="4 6" id="KW-1133">Transmembrane helix</keyword>
<dbReference type="InterPro" id="IPR007383">
    <property type="entry name" value="DUF445"/>
</dbReference>
<comment type="caution">
    <text evidence="7">The sequence shown here is derived from an EMBL/GenBank/DDBJ whole genome shotgun (WGS) entry which is preliminary data.</text>
</comment>
<proteinExistence type="inferred from homology"/>
<accession>A0A3A9KAB9</accession>
<feature type="transmembrane region" description="Helical" evidence="6">
    <location>
        <begin position="6"/>
        <end position="31"/>
    </location>
</feature>
<gene>
    <name evidence="7" type="ORF">CR203_00210</name>
</gene>
<keyword evidence="3 6" id="KW-0812">Transmembrane</keyword>
<evidence type="ECO:0000313" key="8">
    <source>
        <dbReference type="Proteomes" id="UP000281498"/>
    </source>
</evidence>
<dbReference type="AlphaFoldDB" id="A0A3A9KAB9"/>
<sequence length="380" mass="43007">MTNDLLLIGVLIIIGAIIGGGTNIIAIRMLFRPYEAKYIGSFKLPFTPGLIPKRRSEIAISLGKTVEDHLVTPEGIQEKLKDGLLLKEAEDRLSLAVKELLKEELTLDEWLELHLDKKDQLKNIRQSIELGLETKLLGWIEEYKNIPLKESVPKLWHEKINATIPSISASILKKTEEYLHTDEGRVQMEEMVSRFFNSRGGISNMLGKMANRFSLSSALTNELVRFLNEKHTEQLLTNLLQKEWEQVISNSPSNYISDENVSTRVQSLSKAVVDQLPLVGEWDKPLEVWSHQYEKILQKTVVPYMMTSAATILSRYIKSIIKRIGIREIVTTEVNGFPLQKLEEMLLDIAKRELKLIAVLGALIGALVGLVQGIVIVFFV</sequence>
<evidence type="ECO:0000256" key="6">
    <source>
        <dbReference type="SAM" id="Phobius"/>
    </source>
</evidence>
<dbReference type="Pfam" id="PF04286">
    <property type="entry name" value="DUF445"/>
    <property type="match status" value="1"/>
</dbReference>
<evidence type="ECO:0000256" key="1">
    <source>
        <dbReference type="ARBA" id="ARBA00004308"/>
    </source>
</evidence>
<dbReference type="OrthoDB" id="9787430at2"/>
<dbReference type="GO" id="GO:0012505">
    <property type="term" value="C:endomembrane system"/>
    <property type="evidence" value="ECO:0007669"/>
    <property type="project" value="UniProtKB-SubCell"/>
</dbReference>
<evidence type="ECO:0008006" key="9">
    <source>
        <dbReference type="Google" id="ProtNLM"/>
    </source>
</evidence>
<dbReference type="RefSeq" id="WP_110936843.1">
    <property type="nucleotide sequence ID" value="NZ_KZ614146.1"/>
</dbReference>
<keyword evidence="8" id="KW-1185">Reference proteome</keyword>
<evidence type="ECO:0000256" key="3">
    <source>
        <dbReference type="ARBA" id="ARBA00022692"/>
    </source>
</evidence>
<comment type="similarity">
    <text evidence="2">Belongs to the UPF0754 family.</text>
</comment>
<protein>
    <recommendedName>
        <fullName evidence="9">DUF445 domain-containing protein</fullName>
    </recommendedName>
</protein>
<dbReference type="PANTHER" id="PTHR35791:SF1">
    <property type="entry name" value="UPF0754 MEMBRANE PROTEIN YHEB"/>
    <property type="match status" value="1"/>
</dbReference>
<evidence type="ECO:0000256" key="5">
    <source>
        <dbReference type="ARBA" id="ARBA00023136"/>
    </source>
</evidence>
<reference evidence="7 8" key="1">
    <citation type="submission" date="2017-10" db="EMBL/GenBank/DDBJ databases">
        <title>Bacillus sp. nov., a halophilic bacterium isolated from a Keqin Lake.</title>
        <authorList>
            <person name="Wang H."/>
        </authorList>
    </citation>
    <scope>NUCLEOTIDE SEQUENCE [LARGE SCALE GENOMIC DNA]</scope>
    <source>
        <strain evidence="7 8">KCTC 13187</strain>
    </source>
</reference>
<evidence type="ECO:0000256" key="2">
    <source>
        <dbReference type="ARBA" id="ARBA00008053"/>
    </source>
</evidence>
<feature type="transmembrane region" description="Helical" evidence="6">
    <location>
        <begin position="356"/>
        <end position="379"/>
    </location>
</feature>